<gene>
    <name evidence="3" type="ORF">B0J11DRAFT_127277</name>
</gene>
<reference evidence="3" key="1">
    <citation type="journal article" date="2021" name="Nat. Commun.">
        <title>Genetic determinants of endophytism in the Arabidopsis root mycobiome.</title>
        <authorList>
            <person name="Mesny F."/>
            <person name="Miyauchi S."/>
            <person name="Thiergart T."/>
            <person name="Pickel B."/>
            <person name="Atanasova L."/>
            <person name="Karlsson M."/>
            <person name="Huettel B."/>
            <person name="Barry K.W."/>
            <person name="Haridas S."/>
            <person name="Chen C."/>
            <person name="Bauer D."/>
            <person name="Andreopoulos W."/>
            <person name="Pangilinan J."/>
            <person name="LaButti K."/>
            <person name="Riley R."/>
            <person name="Lipzen A."/>
            <person name="Clum A."/>
            <person name="Drula E."/>
            <person name="Henrissat B."/>
            <person name="Kohler A."/>
            <person name="Grigoriev I.V."/>
            <person name="Martin F.M."/>
            <person name="Hacquard S."/>
        </authorList>
    </citation>
    <scope>NUCLEOTIDE SEQUENCE</scope>
    <source>
        <strain evidence="3">MPI-CAGE-CH-0243</strain>
    </source>
</reference>
<evidence type="ECO:0000256" key="2">
    <source>
        <dbReference type="SAM" id="Phobius"/>
    </source>
</evidence>
<keyword evidence="2" id="KW-0472">Membrane</keyword>
<feature type="transmembrane region" description="Helical" evidence="2">
    <location>
        <begin position="63"/>
        <end position="85"/>
    </location>
</feature>
<name>A0A9P9D7N3_9PLEO</name>
<accession>A0A9P9D7N3</accession>
<evidence type="ECO:0000256" key="1">
    <source>
        <dbReference type="SAM" id="MobiDB-lite"/>
    </source>
</evidence>
<dbReference type="AlphaFoldDB" id="A0A9P9D7N3"/>
<keyword evidence="2" id="KW-1133">Transmembrane helix</keyword>
<evidence type="ECO:0000313" key="4">
    <source>
        <dbReference type="Proteomes" id="UP000700596"/>
    </source>
</evidence>
<protein>
    <submittedName>
        <fullName evidence="3">Uncharacterized protein</fullName>
    </submittedName>
</protein>
<feature type="transmembrane region" description="Helical" evidence="2">
    <location>
        <begin position="97"/>
        <end position="122"/>
    </location>
</feature>
<dbReference type="Proteomes" id="UP000700596">
    <property type="component" value="Unassembled WGS sequence"/>
</dbReference>
<organism evidence="3 4">
    <name type="scientific">Dendryphion nanum</name>
    <dbReference type="NCBI Taxonomy" id="256645"/>
    <lineage>
        <taxon>Eukaryota</taxon>
        <taxon>Fungi</taxon>
        <taxon>Dikarya</taxon>
        <taxon>Ascomycota</taxon>
        <taxon>Pezizomycotina</taxon>
        <taxon>Dothideomycetes</taxon>
        <taxon>Pleosporomycetidae</taxon>
        <taxon>Pleosporales</taxon>
        <taxon>Torulaceae</taxon>
        <taxon>Dendryphion</taxon>
    </lineage>
</organism>
<evidence type="ECO:0000313" key="3">
    <source>
        <dbReference type="EMBL" id="KAH7115215.1"/>
    </source>
</evidence>
<feature type="region of interest" description="Disordered" evidence="1">
    <location>
        <begin position="1"/>
        <end position="21"/>
    </location>
</feature>
<comment type="caution">
    <text evidence="3">The sequence shown here is derived from an EMBL/GenBank/DDBJ whole genome shotgun (WGS) entry which is preliminary data.</text>
</comment>
<sequence length="161" mass="17853">MGETNGAKRSERANEGTKERTVCGSRARERWMLEMMVQIGWVDGWGAGIWTRIHGDGDGDGGWIGILGGVIGGVGGIGWIVMCGWGDEFFFKEKFHVGFFAMGFMECLLFMFMFISMSSITVHAVLDFSTSLIGYLGMRMTCVPLPFGRETGGMNWRQEIP</sequence>
<dbReference type="EMBL" id="JAGMWT010000016">
    <property type="protein sequence ID" value="KAH7115215.1"/>
    <property type="molecule type" value="Genomic_DNA"/>
</dbReference>
<proteinExistence type="predicted"/>
<keyword evidence="4" id="KW-1185">Reference proteome</keyword>
<keyword evidence="2" id="KW-0812">Transmembrane</keyword>